<dbReference type="GO" id="GO:0004640">
    <property type="term" value="F:phosphoribosylanthranilate isomerase activity"/>
    <property type="evidence" value="ECO:0007669"/>
    <property type="project" value="TreeGrafter"/>
</dbReference>
<evidence type="ECO:0000313" key="11">
    <source>
        <dbReference type="Proteomes" id="UP000009173"/>
    </source>
</evidence>
<keyword evidence="7" id="KW-0057">Aromatic amino acid biosynthesis</keyword>
<dbReference type="InterPro" id="IPR011060">
    <property type="entry name" value="RibuloseP-bd_barrel"/>
</dbReference>
<dbReference type="InterPro" id="IPR013798">
    <property type="entry name" value="Indole-3-glycerol_P_synth_dom"/>
</dbReference>
<dbReference type="GO" id="GO:0004425">
    <property type="term" value="F:indole-3-glycerol-phosphate synthase activity"/>
    <property type="evidence" value="ECO:0007669"/>
    <property type="project" value="UniProtKB-EC"/>
</dbReference>
<dbReference type="InterPro" id="IPR013785">
    <property type="entry name" value="Aldolase_TIM"/>
</dbReference>
<organism evidence="10 11">
    <name type="scientific">Nitratidesulfovibrio vulgaris (strain DP4)</name>
    <name type="common">Desulfovibrio vulgaris</name>
    <dbReference type="NCBI Taxonomy" id="391774"/>
    <lineage>
        <taxon>Bacteria</taxon>
        <taxon>Pseudomonadati</taxon>
        <taxon>Thermodesulfobacteriota</taxon>
        <taxon>Desulfovibrionia</taxon>
        <taxon>Desulfovibrionales</taxon>
        <taxon>Desulfovibrionaceae</taxon>
        <taxon>Nitratidesulfovibrio</taxon>
    </lineage>
</organism>
<evidence type="ECO:0000256" key="6">
    <source>
        <dbReference type="ARBA" id="ARBA00022822"/>
    </source>
</evidence>
<dbReference type="RefSeq" id="WP_011792873.1">
    <property type="nucleotide sequence ID" value="NC_008751.1"/>
</dbReference>
<name>A0A0H3AB03_NITV4</name>
<dbReference type="AlphaFoldDB" id="A0A0H3AB03"/>
<accession>A0A0H3AB03</accession>
<evidence type="ECO:0000256" key="7">
    <source>
        <dbReference type="ARBA" id="ARBA00023141"/>
    </source>
</evidence>
<dbReference type="Gene3D" id="3.20.20.70">
    <property type="entry name" value="Aldolase class I"/>
    <property type="match status" value="1"/>
</dbReference>
<dbReference type="KEGG" id="dvl:Dvul_2469"/>
<sequence length="257" mass="26942">MLERFRAAKRHEVDKLEQCARRGGLPAPFAGPRPAFGTALRGDGLAVIAEYKRASPSCGVIDTKLTPEEVATAYEAGGATAISVLTEEVHFRGELSYLGRMTAPGLPLLRKDFIMHPLQVTATAATPASALLLIVRLTPDAALLRDLREQAEAQGMDAVVEVFDTDDLDIARASGARIIQVNARDLDTLKVSMPACLGMGVLRDAAETWVAASGMSAPEHLAAAATAGYDAALVGTALMRGGDPGAALRALLGREAV</sequence>
<dbReference type="InterPro" id="IPR001468">
    <property type="entry name" value="Indole-3-GlycerolPSynthase_CS"/>
</dbReference>
<keyword evidence="4" id="KW-0028">Amino-acid biosynthesis</keyword>
<proteinExistence type="predicted"/>
<dbReference type="PROSITE" id="PS00614">
    <property type="entry name" value="IGPS"/>
    <property type="match status" value="1"/>
</dbReference>
<keyword evidence="5" id="KW-0210">Decarboxylase</keyword>
<dbReference type="HOGENOM" id="CLU_034247_2_0_7"/>
<dbReference type="Pfam" id="PF00218">
    <property type="entry name" value="IGPS"/>
    <property type="match status" value="1"/>
</dbReference>
<gene>
    <name evidence="10" type="ordered locus">Dvul_2469</name>
</gene>
<dbReference type="InterPro" id="IPR045186">
    <property type="entry name" value="Indole-3-glycerol_P_synth"/>
</dbReference>
<dbReference type="UniPathway" id="UPA00035">
    <property type="reaction ID" value="UER00043"/>
</dbReference>
<dbReference type="PANTHER" id="PTHR22854">
    <property type="entry name" value="TRYPTOPHAN BIOSYNTHESIS PROTEIN"/>
    <property type="match status" value="1"/>
</dbReference>
<evidence type="ECO:0000256" key="4">
    <source>
        <dbReference type="ARBA" id="ARBA00022605"/>
    </source>
</evidence>
<dbReference type="Proteomes" id="UP000009173">
    <property type="component" value="Chromosome"/>
</dbReference>
<keyword evidence="8 10" id="KW-0456">Lyase</keyword>
<evidence type="ECO:0000256" key="2">
    <source>
        <dbReference type="ARBA" id="ARBA00004696"/>
    </source>
</evidence>
<protein>
    <recommendedName>
        <fullName evidence="3">indole-3-glycerol-phosphate synthase</fullName>
        <ecNumber evidence="3">4.1.1.48</ecNumber>
    </recommendedName>
</protein>
<feature type="domain" description="Indole-3-glycerol phosphate synthase" evidence="9">
    <location>
        <begin position="3"/>
        <end position="251"/>
    </location>
</feature>
<evidence type="ECO:0000256" key="8">
    <source>
        <dbReference type="ARBA" id="ARBA00023239"/>
    </source>
</evidence>
<dbReference type="EC" id="4.1.1.48" evidence="3"/>
<evidence type="ECO:0000256" key="5">
    <source>
        <dbReference type="ARBA" id="ARBA00022793"/>
    </source>
</evidence>
<reference evidence="11" key="1">
    <citation type="journal article" date="2009" name="Environ. Microbiol.">
        <title>Contribution of mobile genetic elements to Desulfovibrio vulgaris genome plasticity.</title>
        <authorList>
            <person name="Walker C.B."/>
            <person name="Stolyar S."/>
            <person name="Chivian D."/>
            <person name="Pinel N."/>
            <person name="Gabster J.A."/>
            <person name="Dehal P.S."/>
            <person name="He Z."/>
            <person name="Yang Z.K."/>
            <person name="Yen H.C."/>
            <person name="Zhou J."/>
            <person name="Wall J.D."/>
            <person name="Hazen T.C."/>
            <person name="Arkin A.P."/>
            <person name="Stahl D.A."/>
        </authorList>
    </citation>
    <scope>NUCLEOTIDE SEQUENCE [LARGE SCALE GENOMIC DNA]</scope>
    <source>
        <strain evidence="11">DP4</strain>
    </source>
</reference>
<dbReference type="PANTHER" id="PTHR22854:SF2">
    <property type="entry name" value="INDOLE-3-GLYCEROL-PHOSPHATE SYNTHASE"/>
    <property type="match status" value="1"/>
</dbReference>
<comment type="pathway">
    <text evidence="2">Amino-acid biosynthesis; L-tryptophan biosynthesis; L-tryptophan from chorismate: step 4/5.</text>
</comment>
<dbReference type="EMBL" id="CP000527">
    <property type="protein sequence ID" value="ABM29485.1"/>
    <property type="molecule type" value="Genomic_DNA"/>
</dbReference>
<evidence type="ECO:0000256" key="1">
    <source>
        <dbReference type="ARBA" id="ARBA00001633"/>
    </source>
</evidence>
<comment type="catalytic activity">
    <reaction evidence="1">
        <text>1-(2-carboxyphenylamino)-1-deoxy-D-ribulose 5-phosphate + H(+) = (1S,2R)-1-C-(indol-3-yl)glycerol 3-phosphate + CO2 + H2O</text>
        <dbReference type="Rhea" id="RHEA:23476"/>
        <dbReference type="ChEBI" id="CHEBI:15377"/>
        <dbReference type="ChEBI" id="CHEBI:15378"/>
        <dbReference type="ChEBI" id="CHEBI:16526"/>
        <dbReference type="ChEBI" id="CHEBI:58613"/>
        <dbReference type="ChEBI" id="CHEBI:58866"/>
        <dbReference type="EC" id="4.1.1.48"/>
    </reaction>
</comment>
<evidence type="ECO:0000256" key="3">
    <source>
        <dbReference type="ARBA" id="ARBA00012362"/>
    </source>
</evidence>
<evidence type="ECO:0000313" key="10">
    <source>
        <dbReference type="EMBL" id="ABM29485.1"/>
    </source>
</evidence>
<dbReference type="SUPFAM" id="SSF51366">
    <property type="entry name" value="Ribulose-phoshate binding barrel"/>
    <property type="match status" value="1"/>
</dbReference>
<dbReference type="GO" id="GO:0000162">
    <property type="term" value="P:L-tryptophan biosynthetic process"/>
    <property type="evidence" value="ECO:0007669"/>
    <property type="project" value="UniProtKB-UniPathway"/>
</dbReference>
<evidence type="ECO:0000259" key="9">
    <source>
        <dbReference type="Pfam" id="PF00218"/>
    </source>
</evidence>
<dbReference type="CDD" id="cd00331">
    <property type="entry name" value="IGPS"/>
    <property type="match status" value="1"/>
</dbReference>
<keyword evidence="6" id="KW-0822">Tryptophan biosynthesis</keyword>